<proteinExistence type="predicted"/>
<dbReference type="OrthoDB" id="6499973at2759"/>
<sequence length="164" mass="17272">MNASSLPGRLLPNVLADKVGPLNVMIPSLIITAGLVFTILGIKSVSSILAFTILYGFFSGACTPFVTSYYASFTDFADGDFSLCSPAVATLAKNPSEVGVRFGIAFFVTSFGALTGTPIDGSLLDETFPWFKPIIFSGVAILLGTGLCIVSRQLLVKTKGTQFL</sequence>
<feature type="transmembrane region" description="Helical" evidence="1">
    <location>
        <begin position="130"/>
        <end position="150"/>
    </location>
</feature>
<evidence type="ECO:0000313" key="2">
    <source>
        <dbReference type="EMBL" id="KIJ30594.1"/>
    </source>
</evidence>
<gene>
    <name evidence="2" type="ORF">M422DRAFT_53686</name>
</gene>
<dbReference type="Proteomes" id="UP000054279">
    <property type="component" value="Unassembled WGS sequence"/>
</dbReference>
<accession>A0A0C9U860</accession>
<keyword evidence="1" id="KW-1133">Transmembrane helix</keyword>
<dbReference type="SUPFAM" id="SSF103473">
    <property type="entry name" value="MFS general substrate transporter"/>
    <property type="match status" value="1"/>
</dbReference>
<name>A0A0C9U860_SPHS4</name>
<dbReference type="EMBL" id="KN837258">
    <property type="protein sequence ID" value="KIJ30594.1"/>
    <property type="molecule type" value="Genomic_DNA"/>
</dbReference>
<keyword evidence="1" id="KW-0812">Transmembrane</keyword>
<evidence type="ECO:0000313" key="3">
    <source>
        <dbReference type="Proteomes" id="UP000054279"/>
    </source>
</evidence>
<evidence type="ECO:0000256" key="1">
    <source>
        <dbReference type="SAM" id="Phobius"/>
    </source>
</evidence>
<dbReference type="InterPro" id="IPR036259">
    <property type="entry name" value="MFS_trans_sf"/>
</dbReference>
<keyword evidence="1" id="KW-0472">Membrane</keyword>
<protein>
    <recommendedName>
        <fullName evidence="4">Major facilitator superfamily (MFS) profile domain-containing protein</fullName>
    </recommendedName>
</protein>
<dbReference type="HOGENOM" id="CLU_001265_1_4_1"/>
<reference evidence="2 3" key="1">
    <citation type="submission" date="2014-06" db="EMBL/GenBank/DDBJ databases">
        <title>Evolutionary Origins and Diversification of the Mycorrhizal Mutualists.</title>
        <authorList>
            <consortium name="DOE Joint Genome Institute"/>
            <consortium name="Mycorrhizal Genomics Consortium"/>
            <person name="Kohler A."/>
            <person name="Kuo A."/>
            <person name="Nagy L.G."/>
            <person name="Floudas D."/>
            <person name="Copeland A."/>
            <person name="Barry K.W."/>
            <person name="Cichocki N."/>
            <person name="Veneault-Fourrey C."/>
            <person name="LaButti K."/>
            <person name="Lindquist E.A."/>
            <person name="Lipzen A."/>
            <person name="Lundell T."/>
            <person name="Morin E."/>
            <person name="Murat C."/>
            <person name="Riley R."/>
            <person name="Ohm R."/>
            <person name="Sun H."/>
            <person name="Tunlid A."/>
            <person name="Henrissat B."/>
            <person name="Grigoriev I.V."/>
            <person name="Hibbett D.S."/>
            <person name="Martin F."/>
        </authorList>
    </citation>
    <scope>NUCLEOTIDE SEQUENCE [LARGE SCALE GENOMIC DNA]</scope>
    <source>
        <strain evidence="2 3">SS14</strain>
    </source>
</reference>
<dbReference type="AlphaFoldDB" id="A0A0C9U860"/>
<feature type="transmembrane region" description="Helical" evidence="1">
    <location>
        <begin position="49"/>
        <end position="71"/>
    </location>
</feature>
<dbReference type="Gene3D" id="1.20.1250.20">
    <property type="entry name" value="MFS general substrate transporter like domains"/>
    <property type="match status" value="1"/>
</dbReference>
<evidence type="ECO:0008006" key="4">
    <source>
        <dbReference type="Google" id="ProtNLM"/>
    </source>
</evidence>
<organism evidence="2 3">
    <name type="scientific">Sphaerobolus stellatus (strain SS14)</name>
    <dbReference type="NCBI Taxonomy" id="990650"/>
    <lineage>
        <taxon>Eukaryota</taxon>
        <taxon>Fungi</taxon>
        <taxon>Dikarya</taxon>
        <taxon>Basidiomycota</taxon>
        <taxon>Agaricomycotina</taxon>
        <taxon>Agaricomycetes</taxon>
        <taxon>Phallomycetidae</taxon>
        <taxon>Geastrales</taxon>
        <taxon>Sphaerobolaceae</taxon>
        <taxon>Sphaerobolus</taxon>
    </lineage>
</organism>
<feature type="transmembrane region" description="Helical" evidence="1">
    <location>
        <begin position="20"/>
        <end position="42"/>
    </location>
</feature>
<keyword evidence="3" id="KW-1185">Reference proteome</keyword>